<proteinExistence type="predicted"/>
<feature type="compositionally biased region" description="Polar residues" evidence="1">
    <location>
        <begin position="87"/>
        <end position="96"/>
    </location>
</feature>
<accession>A0AA41T459</accession>
<dbReference type="PANTHER" id="PTHR14554">
    <property type="entry name" value="GENE, 49416-RELATED"/>
    <property type="match status" value="1"/>
</dbReference>
<gene>
    <name evidence="2" type="ORF">SUZIE_193350</name>
</gene>
<evidence type="ECO:0000313" key="2">
    <source>
        <dbReference type="EMBL" id="MBZ3887518.1"/>
    </source>
</evidence>
<evidence type="ECO:0000313" key="3">
    <source>
        <dbReference type="Proteomes" id="UP001166674"/>
    </source>
</evidence>
<protein>
    <submittedName>
        <fullName evidence="2">Uncharacterized protein</fullName>
    </submittedName>
</protein>
<comment type="caution">
    <text evidence="2">The sequence shown here is derived from an EMBL/GenBank/DDBJ whole genome shotgun (WGS) entry which is preliminary data.</text>
</comment>
<organism evidence="2 3">
    <name type="scientific">Sciurus carolinensis</name>
    <name type="common">Eastern gray squirrel</name>
    <dbReference type="NCBI Taxonomy" id="30640"/>
    <lineage>
        <taxon>Eukaryota</taxon>
        <taxon>Metazoa</taxon>
        <taxon>Chordata</taxon>
        <taxon>Craniata</taxon>
        <taxon>Vertebrata</taxon>
        <taxon>Euteleostomi</taxon>
        <taxon>Mammalia</taxon>
        <taxon>Eutheria</taxon>
        <taxon>Euarchontoglires</taxon>
        <taxon>Glires</taxon>
        <taxon>Rodentia</taxon>
        <taxon>Sciuromorpha</taxon>
        <taxon>Sciuridae</taxon>
        <taxon>Sciurinae</taxon>
        <taxon>Sciurini</taxon>
        <taxon>Sciurus</taxon>
    </lineage>
</organism>
<dbReference type="InterPro" id="IPR037691">
    <property type="entry name" value="C11orf98"/>
</dbReference>
<sequence>MGGPGGKINWPQTDLRKKPFKHRWMLNREKQLRHQVVGAVIHEGLITRHHIKKRASSACANITVREETQKTPAADSACSERKGSNGSGSSFKTSHD</sequence>
<dbReference type="EMBL" id="JAATJV010416218">
    <property type="protein sequence ID" value="MBZ3887518.1"/>
    <property type="molecule type" value="Genomic_DNA"/>
</dbReference>
<dbReference type="AlphaFoldDB" id="A0AA41T459"/>
<name>A0AA41T459_SCICA</name>
<feature type="region of interest" description="Disordered" evidence="1">
    <location>
        <begin position="67"/>
        <end position="96"/>
    </location>
</feature>
<dbReference type="Proteomes" id="UP001166674">
    <property type="component" value="Unassembled WGS sequence"/>
</dbReference>
<evidence type="ECO:0000256" key="1">
    <source>
        <dbReference type="SAM" id="MobiDB-lite"/>
    </source>
</evidence>
<dbReference type="Pfam" id="PF17719">
    <property type="entry name" value="DUF5564"/>
    <property type="match status" value="1"/>
</dbReference>
<keyword evidence="3" id="KW-1185">Reference proteome</keyword>
<reference evidence="2" key="1">
    <citation type="submission" date="2020-03" db="EMBL/GenBank/DDBJ databases">
        <title>Studies in the Genomics of Life Span.</title>
        <authorList>
            <person name="Glass D."/>
        </authorList>
    </citation>
    <scope>NUCLEOTIDE SEQUENCE</scope>
    <source>
        <strain evidence="2">SUZIE</strain>
        <tissue evidence="2">Muscle</tissue>
    </source>
</reference>
<dbReference type="PANTHER" id="PTHR14554:SF1">
    <property type="entry name" value="CHROMOSOME 11 OPEN READING FRAME 98"/>
    <property type="match status" value="1"/>
</dbReference>